<name>A0AAD5RM06_9PEZI</name>
<gene>
    <name evidence="1" type="ORF">MKZ38_004546</name>
</gene>
<organism evidence="1 2">
    <name type="scientific">Zalerion maritima</name>
    <dbReference type="NCBI Taxonomy" id="339359"/>
    <lineage>
        <taxon>Eukaryota</taxon>
        <taxon>Fungi</taxon>
        <taxon>Dikarya</taxon>
        <taxon>Ascomycota</taxon>
        <taxon>Pezizomycotina</taxon>
        <taxon>Sordariomycetes</taxon>
        <taxon>Lulworthiomycetidae</taxon>
        <taxon>Lulworthiales</taxon>
        <taxon>Lulworthiaceae</taxon>
        <taxon>Zalerion</taxon>
    </lineage>
</organism>
<dbReference type="AlphaFoldDB" id="A0AAD5RM06"/>
<keyword evidence="2" id="KW-1185">Reference proteome</keyword>
<proteinExistence type="predicted"/>
<sequence>MYACTPEEIDDNKSRKAEDAVIAPRVVYHFAFYEARKPDSNEKRTKPLSISRQGEVQRQLHFDGLDGHEEWSRVMIGPVHFWSWLERKVSIIIIRSTYRPLISATDMDGALLSATSAVIRMTLFNIITAPTALKRLKAEIFDAVLRGAVSTPIKAEKAKKLPYLQVSVL</sequence>
<dbReference type="Proteomes" id="UP001201980">
    <property type="component" value="Unassembled WGS sequence"/>
</dbReference>
<dbReference type="EMBL" id="JAKWBI020000268">
    <property type="protein sequence ID" value="KAJ2897592.1"/>
    <property type="molecule type" value="Genomic_DNA"/>
</dbReference>
<comment type="caution">
    <text evidence="1">The sequence shown here is derived from an EMBL/GenBank/DDBJ whole genome shotgun (WGS) entry which is preliminary data.</text>
</comment>
<reference evidence="1" key="1">
    <citation type="submission" date="2022-07" db="EMBL/GenBank/DDBJ databases">
        <title>Draft genome sequence of Zalerion maritima ATCC 34329, a (micro)plastics degrading marine fungus.</title>
        <authorList>
            <person name="Paco A."/>
            <person name="Goncalves M.F.M."/>
            <person name="Rocha-Santos T.A.P."/>
            <person name="Alves A."/>
        </authorList>
    </citation>
    <scope>NUCLEOTIDE SEQUENCE</scope>
    <source>
        <strain evidence="1">ATCC 34329</strain>
    </source>
</reference>
<evidence type="ECO:0000313" key="1">
    <source>
        <dbReference type="EMBL" id="KAJ2897592.1"/>
    </source>
</evidence>
<accession>A0AAD5RM06</accession>
<evidence type="ECO:0000313" key="2">
    <source>
        <dbReference type="Proteomes" id="UP001201980"/>
    </source>
</evidence>
<protein>
    <submittedName>
        <fullName evidence="1">Uncharacterized protein</fullName>
    </submittedName>
</protein>